<dbReference type="InterPro" id="IPR011990">
    <property type="entry name" value="TPR-like_helical_dom_sf"/>
</dbReference>
<dbReference type="Gene3D" id="3.30.530.20">
    <property type="match status" value="1"/>
</dbReference>
<evidence type="ECO:0000313" key="4">
    <source>
        <dbReference type="Proteomes" id="UP000294558"/>
    </source>
</evidence>
<keyword evidence="4" id="KW-1185">Reference proteome</keyword>
<dbReference type="Proteomes" id="UP000294558">
    <property type="component" value="Unassembled WGS sequence"/>
</dbReference>
<protein>
    <submittedName>
        <fullName evidence="3">Uncharacterized protein YndB with AHSA1/START domain</fullName>
    </submittedName>
</protein>
<comment type="similarity">
    <text evidence="1">Belongs to the AHA1 family.</text>
</comment>
<gene>
    <name evidence="3" type="ORF">BDK89_3603</name>
</gene>
<dbReference type="Gene3D" id="1.25.40.10">
    <property type="entry name" value="Tetratricopeptide repeat domain"/>
    <property type="match status" value="1"/>
</dbReference>
<dbReference type="OrthoDB" id="9815653at2"/>
<reference evidence="3 4" key="1">
    <citation type="submission" date="2019-03" db="EMBL/GenBank/DDBJ databases">
        <title>Sequencing the genomes of 1000 actinobacteria strains.</title>
        <authorList>
            <person name="Klenk H.-P."/>
        </authorList>
    </citation>
    <scope>NUCLEOTIDE SEQUENCE [LARGE SCALE GENOMIC DNA]</scope>
    <source>
        <strain evidence="3 4">DSM 18936</strain>
    </source>
</reference>
<accession>A0A4R7I4T8</accession>
<sequence>MVASAHLVERLIRASRERVWAALTDPDLTERYFFGTRVESSFRPGEMYRYVDADDTDVIDGTLETVDAPNRLVMTFRMLFSSELADEPPSRVEWTLSDVGAEPDAVTHVTMRHGDLALSPATWDHVRTGWPIILDSLKSFLESGEPLPEVERTDGPVDAGEIEGNWHRAQGVTANNSVWELLDGRSHTPDDADELLHRAYAAAYHWHRATGATEVNQARASWIVSRAHATLGHGEVALHHAAQSAAHLTRAGDAAADFDQAYVYEARARALACLGRLEEAREVYRRARSVPIADEQDRSIFESDLAAGPWFGLDVDAAS</sequence>
<dbReference type="Pfam" id="PF08327">
    <property type="entry name" value="AHSA1"/>
    <property type="match status" value="1"/>
</dbReference>
<dbReference type="AlphaFoldDB" id="A0A4R7I4T8"/>
<comment type="caution">
    <text evidence="3">The sequence shown here is derived from an EMBL/GenBank/DDBJ whole genome shotgun (WGS) entry which is preliminary data.</text>
</comment>
<dbReference type="SUPFAM" id="SSF55961">
    <property type="entry name" value="Bet v1-like"/>
    <property type="match status" value="1"/>
</dbReference>
<dbReference type="InterPro" id="IPR013538">
    <property type="entry name" value="ASHA1/2-like_C"/>
</dbReference>
<dbReference type="SUPFAM" id="SSF48452">
    <property type="entry name" value="TPR-like"/>
    <property type="match status" value="1"/>
</dbReference>
<evidence type="ECO:0000256" key="1">
    <source>
        <dbReference type="ARBA" id="ARBA00006817"/>
    </source>
</evidence>
<dbReference type="RefSeq" id="WP_133870237.1">
    <property type="nucleotide sequence ID" value="NZ_SOAU01000001.1"/>
</dbReference>
<evidence type="ECO:0000259" key="2">
    <source>
        <dbReference type="Pfam" id="PF08327"/>
    </source>
</evidence>
<evidence type="ECO:0000313" key="3">
    <source>
        <dbReference type="EMBL" id="TDT17989.1"/>
    </source>
</evidence>
<feature type="domain" description="Activator of Hsp90 ATPase homologue 1/2-like C-terminal" evidence="2">
    <location>
        <begin position="14"/>
        <end position="142"/>
    </location>
</feature>
<dbReference type="InterPro" id="IPR023393">
    <property type="entry name" value="START-like_dom_sf"/>
</dbReference>
<name>A0A4R7I4T8_9ACTN</name>
<organism evidence="3 4">
    <name type="scientific">Ilumatobacter fluminis</name>
    <dbReference type="NCBI Taxonomy" id="467091"/>
    <lineage>
        <taxon>Bacteria</taxon>
        <taxon>Bacillati</taxon>
        <taxon>Actinomycetota</taxon>
        <taxon>Acidimicrobiia</taxon>
        <taxon>Acidimicrobiales</taxon>
        <taxon>Ilumatobacteraceae</taxon>
        <taxon>Ilumatobacter</taxon>
    </lineage>
</organism>
<dbReference type="EMBL" id="SOAU01000001">
    <property type="protein sequence ID" value="TDT17989.1"/>
    <property type="molecule type" value="Genomic_DNA"/>
</dbReference>
<proteinExistence type="inferred from homology"/>